<evidence type="ECO:0000313" key="2">
    <source>
        <dbReference type="EMBL" id="SNS12433.1"/>
    </source>
</evidence>
<dbReference type="RefSeq" id="WP_089217940.1">
    <property type="nucleotide sequence ID" value="NZ_FZOS01000001.1"/>
</dbReference>
<accession>A0A239BZ62</accession>
<dbReference type="EMBL" id="FZOS01000001">
    <property type="protein sequence ID" value="SNS12433.1"/>
    <property type="molecule type" value="Genomic_DNA"/>
</dbReference>
<protein>
    <submittedName>
        <fullName evidence="2">Alginate export</fullName>
    </submittedName>
</protein>
<feature type="domain" description="Alginate export" evidence="1">
    <location>
        <begin position="58"/>
        <end position="457"/>
    </location>
</feature>
<evidence type="ECO:0000259" key="1">
    <source>
        <dbReference type="Pfam" id="PF13372"/>
    </source>
</evidence>
<dbReference type="AlphaFoldDB" id="A0A239BZ62"/>
<reference evidence="3" key="1">
    <citation type="submission" date="2017-06" db="EMBL/GenBank/DDBJ databases">
        <authorList>
            <person name="Varghese N."/>
            <person name="Submissions S."/>
        </authorList>
    </citation>
    <scope>NUCLEOTIDE SEQUENCE [LARGE SCALE GENOMIC DNA]</scope>
    <source>
        <strain evidence="3">LNB2</strain>
    </source>
</reference>
<dbReference type="InterPro" id="IPR053728">
    <property type="entry name" value="Alginate_Permeability_Chnl"/>
</dbReference>
<keyword evidence="3" id="KW-1185">Reference proteome</keyword>
<dbReference type="Proteomes" id="UP000198281">
    <property type="component" value="Unassembled WGS sequence"/>
</dbReference>
<dbReference type="OrthoDB" id="7439590at2"/>
<organism evidence="2 3">
    <name type="scientific">Edaphosphingomonas laterariae</name>
    <dbReference type="NCBI Taxonomy" id="861865"/>
    <lineage>
        <taxon>Bacteria</taxon>
        <taxon>Pseudomonadati</taxon>
        <taxon>Pseudomonadota</taxon>
        <taxon>Alphaproteobacteria</taxon>
        <taxon>Sphingomonadales</taxon>
        <taxon>Rhizorhabdaceae</taxon>
        <taxon>Edaphosphingomonas</taxon>
    </lineage>
</organism>
<gene>
    <name evidence="2" type="ORF">SAMN06295912_101453</name>
</gene>
<proteinExistence type="predicted"/>
<evidence type="ECO:0000313" key="3">
    <source>
        <dbReference type="Proteomes" id="UP000198281"/>
    </source>
</evidence>
<sequence length="475" mass="52222">MVTEIGRGDAHPNPVRAGRHVRNWLIAASLSVLASGTAQAESNPLLEAVGAPEGLTLKASVRSRVEGIDGQFRPNAAEDDFMWSLKTDIFAEYDAGPVRVGGELWDARTYGQKKDSSAGTTEVNAMELVQAYIGLDFDDLPGGSKAMAKAGRFTLDIGSRRLIARQAFRNTTNAYTGAYVDWRSKAGDRLILLWSMPQIRLPDDADGIRHDRVEWDQETTDLQLFGGSLTKANVFGNGTLEVYGYRLFERDSATRQTRDRRLFTPGFRLARKPANGAFDFDLEAAYQFGETRGSTAAADLTDLDVSAYFVHAEIGKTFGGAWSPRVSVHFDEASGDGPSARTYNRFDNLYGARRFEFGPTSLYGAVGRSNLSSPGVRLDVRPDKRTDASVMYRALWLEEATDSFSSTGVRDRTGASGRFAGHQIEARVRHTLIPDLLRLDTGVAYLAKGRFLHDAPNAPDTGDTKYAYIDLIFDL</sequence>
<dbReference type="InterPro" id="IPR025388">
    <property type="entry name" value="Alginate_export_dom"/>
</dbReference>
<dbReference type="Pfam" id="PF13372">
    <property type="entry name" value="Alginate_exp"/>
    <property type="match status" value="1"/>
</dbReference>
<dbReference type="Gene3D" id="2.40.160.100">
    <property type="match status" value="1"/>
</dbReference>
<name>A0A239BZ62_9SPHN</name>